<dbReference type="EMBL" id="LXQA011040603">
    <property type="protein sequence ID" value="MCI82323.1"/>
    <property type="molecule type" value="Genomic_DNA"/>
</dbReference>
<feature type="non-terminal residue" evidence="1">
    <location>
        <position position="1"/>
    </location>
</feature>
<protein>
    <submittedName>
        <fullName evidence="1">Uncharacterized protein</fullName>
    </submittedName>
</protein>
<keyword evidence="2" id="KW-1185">Reference proteome</keyword>
<organism evidence="1 2">
    <name type="scientific">Trifolium medium</name>
    <dbReference type="NCBI Taxonomy" id="97028"/>
    <lineage>
        <taxon>Eukaryota</taxon>
        <taxon>Viridiplantae</taxon>
        <taxon>Streptophyta</taxon>
        <taxon>Embryophyta</taxon>
        <taxon>Tracheophyta</taxon>
        <taxon>Spermatophyta</taxon>
        <taxon>Magnoliopsida</taxon>
        <taxon>eudicotyledons</taxon>
        <taxon>Gunneridae</taxon>
        <taxon>Pentapetalae</taxon>
        <taxon>rosids</taxon>
        <taxon>fabids</taxon>
        <taxon>Fabales</taxon>
        <taxon>Fabaceae</taxon>
        <taxon>Papilionoideae</taxon>
        <taxon>50 kb inversion clade</taxon>
        <taxon>NPAAA clade</taxon>
        <taxon>Hologalegina</taxon>
        <taxon>IRL clade</taxon>
        <taxon>Trifolieae</taxon>
        <taxon>Trifolium</taxon>
    </lineage>
</organism>
<reference evidence="1 2" key="1">
    <citation type="journal article" date="2018" name="Front. Plant Sci.">
        <title>Red Clover (Trifolium pratense) and Zigzag Clover (T. medium) - A Picture of Genomic Similarities and Differences.</title>
        <authorList>
            <person name="Dluhosova J."/>
            <person name="Istvanek J."/>
            <person name="Nedelnik J."/>
            <person name="Repkova J."/>
        </authorList>
    </citation>
    <scope>NUCLEOTIDE SEQUENCE [LARGE SCALE GENOMIC DNA]</scope>
    <source>
        <strain evidence="2">cv. 10/8</strain>
        <tissue evidence="1">Leaf</tissue>
    </source>
</reference>
<proteinExistence type="predicted"/>
<evidence type="ECO:0000313" key="1">
    <source>
        <dbReference type="EMBL" id="MCI82323.1"/>
    </source>
</evidence>
<accession>A0A392V4G8</accession>
<sequence>RNDASEDVFR</sequence>
<dbReference type="Proteomes" id="UP000265520">
    <property type="component" value="Unassembled WGS sequence"/>
</dbReference>
<comment type="caution">
    <text evidence="1">The sequence shown here is derived from an EMBL/GenBank/DDBJ whole genome shotgun (WGS) entry which is preliminary data.</text>
</comment>
<name>A0A392V4G8_9FABA</name>
<evidence type="ECO:0000313" key="2">
    <source>
        <dbReference type="Proteomes" id="UP000265520"/>
    </source>
</evidence>